<feature type="signal peptide" evidence="1">
    <location>
        <begin position="1"/>
        <end position="21"/>
    </location>
</feature>
<dbReference type="EMBL" id="FMSP01000006">
    <property type="protein sequence ID" value="SCV70755.1"/>
    <property type="molecule type" value="Genomic_DNA"/>
</dbReference>
<evidence type="ECO:0000313" key="3">
    <source>
        <dbReference type="Proteomes" id="UP000198372"/>
    </source>
</evidence>
<accession>A0A238FC30</accession>
<keyword evidence="3" id="KW-1185">Reference proteome</keyword>
<keyword evidence="1" id="KW-0732">Signal</keyword>
<dbReference type="Proteomes" id="UP000198372">
    <property type="component" value="Unassembled WGS sequence"/>
</dbReference>
<evidence type="ECO:0000256" key="1">
    <source>
        <dbReference type="SAM" id="SignalP"/>
    </source>
</evidence>
<gene>
    <name evidence="2" type="ORF">BQ2448_3517</name>
</gene>
<name>A0A238FC30_9BASI</name>
<proteinExistence type="predicted"/>
<dbReference type="STRING" id="269621.A0A238FC30"/>
<sequence length="391" mass="40662">MRFSSCLSLALAPLLASSVVAKAPTSPSASSLEERTLFNCCDNGGLWKRNDDALAKRTFCLVKRTFFNTCPSTCNPLTCPIPIGGLAICTNNACDVNCLWPFVKSGTTCTLGGCDPSKCPGVSNGSPVCTNNACDITCNSGFNKVNGQCVAVCDPSKCPTVANSQSICTSSGTCDITCNSGFNKVNGQCVAVCDPSKCPPCSNGTPICTSSGTCDMTCNSGYTKVNGQCTLKPPSCTPSKCPSVSNGTPVCTSGTCDFTCKSGYTKSNGKCVSSCATKSVAFYDNFQTTANGEAAVTVSSIDACAAYCLSRGCASFDFWNGNQCGIQIGGGGFDGFQYSPGTVHGVPGQCSDYTTTCPEKVAVKACYNEQECPAPLTRLRRSHRGFRAQQH</sequence>
<dbReference type="AlphaFoldDB" id="A0A238FC30"/>
<evidence type="ECO:0000313" key="2">
    <source>
        <dbReference type="EMBL" id="SCV70755.1"/>
    </source>
</evidence>
<reference evidence="3" key="1">
    <citation type="submission" date="2016-09" db="EMBL/GenBank/DDBJ databases">
        <authorList>
            <person name="Jeantristanb JTB J.-T."/>
            <person name="Ricardo R."/>
        </authorList>
    </citation>
    <scope>NUCLEOTIDE SEQUENCE [LARGE SCALE GENOMIC DNA]</scope>
</reference>
<dbReference type="OrthoDB" id="7250310at2759"/>
<feature type="chain" id="PRO_5012330794" evidence="1">
    <location>
        <begin position="22"/>
        <end position="391"/>
    </location>
</feature>
<organism evidence="2 3">
    <name type="scientific">Microbotryum intermedium</name>
    <dbReference type="NCBI Taxonomy" id="269621"/>
    <lineage>
        <taxon>Eukaryota</taxon>
        <taxon>Fungi</taxon>
        <taxon>Dikarya</taxon>
        <taxon>Basidiomycota</taxon>
        <taxon>Pucciniomycotina</taxon>
        <taxon>Microbotryomycetes</taxon>
        <taxon>Microbotryales</taxon>
        <taxon>Microbotryaceae</taxon>
        <taxon>Microbotryum</taxon>
    </lineage>
</organism>
<protein>
    <submittedName>
        <fullName evidence="2">BQ2448_3517 protein</fullName>
    </submittedName>
</protein>